<dbReference type="Pfam" id="PF20507">
    <property type="entry name" value="DUF6733"/>
    <property type="match status" value="1"/>
</dbReference>
<dbReference type="OrthoDB" id="9771670at2"/>
<feature type="chain" id="PRO_5020705806" description="Transporter" evidence="2">
    <location>
        <begin position="23"/>
        <end position="292"/>
    </location>
</feature>
<reference evidence="3 4" key="1">
    <citation type="submission" date="2019-03" db="EMBL/GenBank/DDBJ databases">
        <title>The genome sequence of Nitrosococcus wardiae strain D1FHST reveals the archetypal metabolic capacity of ammonia-oxidizing Gammaproteobacteria.</title>
        <authorList>
            <person name="Wang L."/>
            <person name="Lim C.K."/>
            <person name="Hanson T.E."/>
            <person name="Dang H."/>
            <person name="Klotz M.G."/>
        </authorList>
    </citation>
    <scope>NUCLEOTIDE SEQUENCE [LARGE SCALE GENOMIC DNA]</scope>
    <source>
        <strain evidence="3 4">D1FHS</strain>
    </source>
</reference>
<evidence type="ECO:0000313" key="4">
    <source>
        <dbReference type="Proteomes" id="UP000294325"/>
    </source>
</evidence>
<feature type="signal peptide" evidence="2">
    <location>
        <begin position="1"/>
        <end position="22"/>
    </location>
</feature>
<sequence length="292" mass="32417">MRKLKIYFAFLTITSISTTAFAQTDSEELRRTRAQLEALEAKVAALEEQNESKSGGFEMEKFHGGVTLKQDTFFGFQTILDAGYEIAPNIDFSFYTWLWTNPNFGQSSVVAGPDGTQVTAGGTGLWTEVGAGLNFRFLNDALSIAPQIGMLNGALLSSNVVGENIRAGEGVVPNITATYDDDFFSGQIYFAYYMATRGDRPRDFIHNWVNAGVKPALFQLDNVPVNSMGVHWEHLRQHKNRLTGDTGTVYNWIGPYIEFALPMHIALRFAGGFDLKDQVSGDFYQASIKLDF</sequence>
<dbReference type="RefSeq" id="WP_134357645.1">
    <property type="nucleotide sequence ID" value="NZ_CP038033.1"/>
</dbReference>
<evidence type="ECO:0000313" key="3">
    <source>
        <dbReference type="EMBL" id="QBQ54445.1"/>
    </source>
</evidence>
<dbReference type="AlphaFoldDB" id="A0A4V1AVV4"/>
<proteinExistence type="predicted"/>
<dbReference type="InterPro" id="IPR046620">
    <property type="entry name" value="DUF6733"/>
</dbReference>
<accession>A0A4V1AVV4</accession>
<gene>
    <name evidence="3" type="ORF">E3U44_07945</name>
</gene>
<evidence type="ECO:0008006" key="5">
    <source>
        <dbReference type="Google" id="ProtNLM"/>
    </source>
</evidence>
<evidence type="ECO:0000256" key="1">
    <source>
        <dbReference type="SAM" id="Coils"/>
    </source>
</evidence>
<dbReference type="KEGG" id="nwr:E3U44_07945"/>
<keyword evidence="4" id="KW-1185">Reference proteome</keyword>
<feature type="coiled-coil region" evidence="1">
    <location>
        <begin position="22"/>
        <end position="56"/>
    </location>
</feature>
<dbReference type="Proteomes" id="UP000294325">
    <property type="component" value="Chromosome"/>
</dbReference>
<keyword evidence="1" id="KW-0175">Coiled coil</keyword>
<dbReference type="EMBL" id="CP038033">
    <property type="protein sequence ID" value="QBQ54445.1"/>
    <property type="molecule type" value="Genomic_DNA"/>
</dbReference>
<organism evidence="3 4">
    <name type="scientific">Nitrosococcus wardiae</name>
    <dbReference type="NCBI Taxonomy" id="1814290"/>
    <lineage>
        <taxon>Bacteria</taxon>
        <taxon>Pseudomonadati</taxon>
        <taxon>Pseudomonadota</taxon>
        <taxon>Gammaproteobacteria</taxon>
        <taxon>Chromatiales</taxon>
        <taxon>Chromatiaceae</taxon>
        <taxon>Nitrosococcus</taxon>
    </lineage>
</organism>
<evidence type="ECO:0000256" key="2">
    <source>
        <dbReference type="SAM" id="SignalP"/>
    </source>
</evidence>
<protein>
    <recommendedName>
        <fullName evidence="5">Transporter</fullName>
    </recommendedName>
</protein>
<keyword evidence="2" id="KW-0732">Signal</keyword>
<name>A0A4V1AVV4_9GAMM</name>